<sequence>MDQCFRKLRSFSTPKLKDERLYDDVQYSMPSSRNQSELTLVNCQQSSITTMICKPQIYSIKSEKTDNHNENYKKKCLTSMATIQRPILDYRFTPPLTRSLISLKRLINPSQDAQRRKENCLNIWIQEAKGLAVKNRYYCTILVNGTICARTTIKQMTDMLFWGEEFDLSGLTNCSDLSIEIWRACDTKTSSPSHRHRTTSPHRMSSNHRQQTNTSPLPMRKAMMACTKATDDGSVSPPDFTAFRNSIILDDLSITNTITDEETSRQKRRKFKSSKVAKPSLIATVHISLLDLSNSGEVESWYTPNLSDESKLSTGQLKQPDGKISGESNVNKTKSKGRRSSRRDNNLNLVQIRVKIRYRTVTVLPLTSYARLESNLCQFQLPKAASFFTDIDKLHNITLGANSLSLLSTSNKPDLIHLLSSLDPWLNVKAKAELAGAIVVLQQARGQVTEFLSSLILCEVKKQSDPNMVLRANSIATKATEIYLRLVGGSYLSNILSEFVQVVINGRTADSQLKTSNRYPIDYEVDIAKVQTSTQLAQNQVNLLSLVELVWKRILLSEVEFPEQFRALFVEIRQYLDVSKSNCSSVNNVHNNNSDGFNSLSSSSSSPATVNGTLCEHVISACLFLRYICPAILSPSLFNLTHEFPSEPRVLRAFTLVAKTIQTLANFSLFSGSKEAYMKFMNQFVSDQLPAMRQFLQSISTPCAKSTSLQRLSKNSTVLKPINSLSNIYNSPVNNNSTNGSMPHSLHIVGSDENCIKSTLSISKGKIRDSSTGNNHFLNNSQSHHGGFICDTDCQDILIDSRKSPDLEINKVNDTKPNVNSSFKQQKYQDTTLVSNSISLPPLPTNQHAHLGIRDHVDLPLCLALCHLQLSEAIQKVPEDKRIPDVNELKSILDEVDMFLASGKDPQPNWWNDKIVMNDHHHHHHSNNNNNNNKQNSTILIKNNSSTIVNEETHRNNLKPSHVHLLNNQSNCTANKSNDAYIYEYTYNSNKSKLMNTSSSNKSINVSDGGTISLKSSSNLSVTSLISPKQAGFPEKNYYRSNNYAEQSTITSDSNIEFEVLKGKQYSPIMQEPAIRYDSLEIIKTPHSNDVNVNSEQIFKAVNKSIPSHTSILSNNNESRKFVESNHDFASVTRRDNRRRVQYPRKTQEPIIICKNNVDDSNNNVCVDSSSVIGQLSHHHSSPVDICDDVNAEHTEHSEIGPVYFGNSSSGYHTMSSHGNILNDLPIMEQKSSIIEPIISTPDDVIMTSLSTTPMDISSMNNPVHPCHSTDSYSNYNIIQDQVTTLNNVDPSFSACNQPKKSMQNSNRRHTYVNLSNSHETDHLIDALMKDNSTNSTVNNNVNHVELDKRNWAPPVYLSNEQKNRRLTLTHPKYHGYASSPTGLINYPTTRNYGEHNDFNYYGVENINYPDSLKFSPSEQELHRNSTLQGEIQRMKFIPTNTPYTIGPTPNKRTGLFSSENNAPTSVMNLQSELDASQARLAEAQARLLANEAERVQILKLWQSELIKQTQLINASKTVHNNTISSNLQFTSDLQLTGIQNDDLQDNPDDNDNFDENEPRSMSVIPLLPLNGLKSQDYSESIYDYEDSELMHHNNDEQNKQSFTDTNIKLNASNGVNRNFGLHALQPGSHMKSLRSHSNQPRMGASAIVTNLHDYHGTGVNNYLQSTIPRSRIMSNRSYKSHNTTTSIASTTRAELGEFCRISRSPSTPGLSNINYTHTVLVHPADMDKLNTTDNPIDPPPPLPPTDEEFARQIQAIVNENNQHLHSE</sequence>
<dbReference type="GO" id="GO:0005096">
    <property type="term" value="F:GTPase activator activity"/>
    <property type="evidence" value="ECO:0007669"/>
    <property type="project" value="UniProtKB-KW"/>
</dbReference>
<keyword evidence="1" id="KW-0343">GTPase activation</keyword>
<evidence type="ECO:0000259" key="4">
    <source>
        <dbReference type="PROSITE" id="PS50018"/>
    </source>
</evidence>
<feature type="compositionally biased region" description="Acidic residues" evidence="3">
    <location>
        <begin position="1543"/>
        <end position="1556"/>
    </location>
</feature>
<reference evidence="5" key="1">
    <citation type="submission" date="2022-04" db="EMBL/GenBank/DDBJ databases">
        <authorList>
            <person name="Xu L."/>
            <person name="Lv Z."/>
        </authorList>
    </citation>
    <scope>NUCLEOTIDE SEQUENCE</scope>
    <source>
        <strain evidence="5">LV_2022a</strain>
    </source>
</reference>
<feature type="domain" description="Ras-GAP" evidence="4">
    <location>
        <begin position="430"/>
        <end position="666"/>
    </location>
</feature>
<feature type="coiled-coil region" evidence="2">
    <location>
        <begin position="1467"/>
        <end position="1494"/>
    </location>
</feature>
<dbReference type="PROSITE" id="PS00509">
    <property type="entry name" value="RAS_GTPASE_ACTIV_1"/>
    <property type="match status" value="1"/>
</dbReference>
<dbReference type="InterPro" id="IPR023152">
    <property type="entry name" value="RasGAP_CS"/>
</dbReference>
<dbReference type="PANTHER" id="PTHR10194:SF60">
    <property type="entry name" value="RAS GTPASE-ACTIVATING PROTEIN RASKOL"/>
    <property type="match status" value="1"/>
</dbReference>
<evidence type="ECO:0000256" key="2">
    <source>
        <dbReference type="SAM" id="Coils"/>
    </source>
</evidence>
<accession>A0AAE1ZJY0</accession>
<dbReference type="InterPro" id="IPR008936">
    <property type="entry name" value="Rho_GTPase_activation_prot"/>
</dbReference>
<feature type="region of interest" description="Disordered" evidence="3">
    <location>
        <begin position="189"/>
        <end position="215"/>
    </location>
</feature>
<reference evidence="5" key="2">
    <citation type="journal article" date="2023" name="Infect Dis Poverty">
        <title>Chromosome-scale genome of the human blood fluke Schistosoma mekongi and its implications for public health.</title>
        <authorList>
            <person name="Zhou M."/>
            <person name="Xu L."/>
            <person name="Xu D."/>
            <person name="Chen W."/>
            <person name="Khan J."/>
            <person name="Hu Y."/>
            <person name="Huang H."/>
            <person name="Wei H."/>
            <person name="Zhang Y."/>
            <person name="Chusongsang P."/>
            <person name="Tanasarnprasert K."/>
            <person name="Hu X."/>
            <person name="Limpanont Y."/>
            <person name="Lv Z."/>
        </authorList>
    </citation>
    <scope>NUCLEOTIDE SEQUENCE</scope>
    <source>
        <strain evidence="5">LV_2022a</strain>
    </source>
</reference>
<dbReference type="EMBL" id="JALJAT010000001">
    <property type="protein sequence ID" value="KAK4475516.1"/>
    <property type="molecule type" value="Genomic_DNA"/>
</dbReference>
<proteinExistence type="predicted"/>
<feature type="compositionally biased region" description="Polar residues" evidence="3">
    <location>
        <begin position="303"/>
        <end position="317"/>
    </location>
</feature>
<organism evidence="5 6">
    <name type="scientific">Schistosoma mekongi</name>
    <name type="common">Parasitic worm</name>
    <dbReference type="NCBI Taxonomy" id="38744"/>
    <lineage>
        <taxon>Eukaryota</taxon>
        <taxon>Metazoa</taxon>
        <taxon>Spiralia</taxon>
        <taxon>Lophotrochozoa</taxon>
        <taxon>Platyhelminthes</taxon>
        <taxon>Trematoda</taxon>
        <taxon>Digenea</taxon>
        <taxon>Strigeidida</taxon>
        <taxon>Schistosomatoidea</taxon>
        <taxon>Schistosomatidae</taxon>
        <taxon>Schistosoma</taxon>
    </lineage>
</organism>
<dbReference type="Proteomes" id="UP001292079">
    <property type="component" value="Unassembled WGS sequence"/>
</dbReference>
<feature type="region of interest" description="Disordered" evidence="3">
    <location>
        <begin position="303"/>
        <end position="342"/>
    </location>
</feature>
<dbReference type="PROSITE" id="PS50018">
    <property type="entry name" value="RAS_GTPASE_ACTIV_2"/>
    <property type="match status" value="1"/>
</dbReference>
<gene>
    <name evidence="5" type="ORF">MN116_002562</name>
</gene>
<protein>
    <recommendedName>
        <fullName evidence="4">Ras-GAP domain-containing protein</fullName>
    </recommendedName>
</protein>
<evidence type="ECO:0000256" key="3">
    <source>
        <dbReference type="SAM" id="MobiDB-lite"/>
    </source>
</evidence>
<dbReference type="Gene3D" id="2.60.40.150">
    <property type="entry name" value="C2 domain"/>
    <property type="match status" value="1"/>
</dbReference>
<comment type="caution">
    <text evidence="5">The sequence shown here is derived from an EMBL/GenBank/DDBJ whole genome shotgun (WGS) entry which is preliminary data.</text>
</comment>
<dbReference type="InterPro" id="IPR001936">
    <property type="entry name" value="RasGAP_dom"/>
</dbReference>
<evidence type="ECO:0000313" key="5">
    <source>
        <dbReference type="EMBL" id="KAK4475516.1"/>
    </source>
</evidence>
<dbReference type="InterPro" id="IPR035892">
    <property type="entry name" value="C2_domain_sf"/>
</dbReference>
<dbReference type="InterPro" id="IPR039360">
    <property type="entry name" value="Ras_GTPase"/>
</dbReference>
<evidence type="ECO:0000313" key="6">
    <source>
        <dbReference type="Proteomes" id="UP001292079"/>
    </source>
</evidence>
<dbReference type="Gene3D" id="1.10.506.10">
    <property type="entry name" value="GTPase Activation - p120gap, domain 1"/>
    <property type="match status" value="1"/>
</dbReference>
<dbReference type="PANTHER" id="PTHR10194">
    <property type="entry name" value="RAS GTPASE-ACTIVATING PROTEINS"/>
    <property type="match status" value="1"/>
</dbReference>
<keyword evidence="2" id="KW-0175">Coiled coil</keyword>
<dbReference type="Pfam" id="PF00616">
    <property type="entry name" value="RasGAP"/>
    <property type="match status" value="1"/>
</dbReference>
<feature type="region of interest" description="Disordered" evidence="3">
    <location>
        <begin position="1728"/>
        <end position="1747"/>
    </location>
</feature>
<name>A0AAE1ZJY0_SCHME</name>
<keyword evidence="6" id="KW-1185">Reference proteome</keyword>
<dbReference type="SMART" id="SM00323">
    <property type="entry name" value="RasGAP"/>
    <property type="match status" value="1"/>
</dbReference>
<feature type="region of interest" description="Disordered" evidence="3">
    <location>
        <begin position="1540"/>
        <end position="1559"/>
    </location>
</feature>
<evidence type="ECO:0000256" key="1">
    <source>
        <dbReference type="ARBA" id="ARBA00022468"/>
    </source>
</evidence>
<dbReference type="SUPFAM" id="SSF48350">
    <property type="entry name" value="GTPase activation domain, GAP"/>
    <property type="match status" value="1"/>
</dbReference>